<evidence type="ECO:0000256" key="3">
    <source>
        <dbReference type="HAMAP-Rule" id="MF_01385"/>
    </source>
</evidence>
<sequence>MSETTDLQKLLTWLSPAFPIGAFAWSAGLETAIATNDVHDLKSTGNWIEGVLRHGSINSDAILLNHARQAFDDKTQLQELADLCLALTPARERHEETLALGSAFALAAKAWPTNVPLPLLQQCPYPISFGALVGAHGIAASSAIAAFLTAAVHAQISVAVRLVPIGQTDGLSILAALEPIIAERTQKILTADLADIVSIAYAADIAQMRHETLSTRIFRS</sequence>
<dbReference type="InterPro" id="IPR002639">
    <property type="entry name" value="UreF"/>
</dbReference>
<proteinExistence type="inferred from homology"/>
<keyword evidence="5" id="KW-1185">Reference proteome</keyword>
<dbReference type="HAMAP" id="MF_01385">
    <property type="entry name" value="UreF"/>
    <property type="match status" value="1"/>
</dbReference>
<comment type="subunit">
    <text evidence="3">UreD, UreF and UreG form a complex that acts as a GTP-hydrolysis-dependent molecular chaperone, activating the urease apoprotein by helping to assemble the nickel containing metallocenter of UreC. The UreE protein probably delivers the nickel.</text>
</comment>
<evidence type="ECO:0000256" key="2">
    <source>
        <dbReference type="ARBA" id="ARBA00023186"/>
    </source>
</evidence>
<evidence type="ECO:0000256" key="1">
    <source>
        <dbReference type="ARBA" id="ARBA00022988"/>
    </source>
</evidence>
<name>A0ABY7YVM2_9HYPH</name>
<protein>
    <recommendedName>
        <fullName evidence="3">Urease accessory protein UreF</fullName>
    </recommendedName>
</protein>
<dbReference type="PANTHER" id="PTHR33620:SF1">
    <property type="entry name" value="UREASE ACCESSORY PROTEIN F"/>
    <property type="match status" value="1"/>
</dbReference>
<accession>A0ABY7YVM2</accession>
<dbReference type="EMBL" id="CP118247">
    <property type="protein sequence ID" value="WDR05296.1"/>
    <property type="molecule type" value="Genomic_DNA"/>
</dbReference>
<gene>
    <name evidence="3" type="primary">ureF</name>
    <name evidence="4" type="ORF">PSQ90_13510</name>
</gene>
<comment type="function">
    <text evidence="3">Required for maturation of urease via the functional incorporation of the urease nickel metallocenter.</text>
</comment>
<dbReference type="Pfam" id="PF01730">
    <property type="entry name" value="UreF"/>
    <property type="match status" value="1"/>
</dbReference>
<dbReference type="InterPro" id="IPR038277">
    <property type="entry name" value="UreF_sf"/>
</dbReference>
<evidence type="ECO:0000313" key="5">
    <source>
        <dbReference type="Proteomes" id="UP001222118"/>
    </source>
</evidence>
<keyword evidence="2 3" id="KW-0143">Chaperone</keyword>
<dbReference type="PIRSF" id="PIRSF009467">
    <property type="entry name" value="Ureas_acces_UreF"/>
    <property type="match status" value="1"/>
</dbReference>
<dbReference type="Proteomes" id="UP001222118">
    <property type="component" value="Chromosome"/>
</dbReference>
<comment type="similarity">
    <text evidence="3">Belongs to the UreF family.</text>
</comment>
<organism evidence="4 5">
    <name type="scientific">Devosia rhodophyticola</name>
    <dbReference type="NCBI Taxonomy" id="3026423"/>
    <lineage>
        <taxon>Bacteria</taxon>
        <taxon>Pseudomonadati</taxon>
        <taxon>Pseudomonadota</taxon>
        <taxon>Alphaproteobacteria</taxon>
        <taxon>Hyphomicrobiales</taxon>
        <taxon>Devosiaceae</taxon>
        <taxon>Devosia</taxon>
    </lineage>
</organism>
<dbReference type="PANTHER" id="PTHR33620">
    <property type="entry name" value="UREASE ACCESSORY PROTEIN F"/>
    <property type="match status" value="1"/>
</dbReference>
<keyword evidence="3" id="KW-0963">Cytoplasm</keyword>
<dbReference type="RefSeq" id="WP_282210815.1">
    <property type="nucleotide sequence ID" value="NZ_CP118247.1"/>
</dbReference>
<dbReference type="Gene3D" id="1.10.4190.10">
    <property type="entry name" value="Urease accessory protein UreF"/>
    <property type="match status" value="1"/>
</dbReference>
<keyword evidence="1 3" id="KW-0996">Nickel insertion</keyword>
<evidence type="ECO:0000313" key="4">
    <source>
        <dbReference type="EMBL" id="WDR05296.1"/>
    </source>
</evidence>
<comment type="subcellular location">
    <subcellularLocation>
        <location evidence="3">Cytoplasm</location>
    </subcellularLocation>
</comment>
<reference evidence="4 5" key="1">
    <citation type="submission" date="2023-02" db="EMBL/GenBank/DDBJ databases">
        <title>Devosia chondri sp. nov., isolated from the phycosphere of marine algae.</title>
        <authorList>
            <person name="Kim J.M."/>
            <person name="Lee J.K."/>
            <person name="Choi B.J."/>
            <person name="Bayburt H."/>
            <person name="Jeon C.O."/>
        </authorList>
    </citation>
    <scope>NUCLEOTIDE SEQUENCE [LARGE SCALE GENOMIC DNA]</scope>
    <source>
        <strain evidence="4 5">G2-5</strain>
    </source>
</reference>